<dbReference type="CDD" id="cd05244">
    <property type="entry name" value="BVR-B_like_SDR_a"/>
    <property type="match status" value="1"/>
</dbReference>
<dbReference type="PANTHER" id="PTHR43355">
    <property type="entry name" value="FLAVIN REDUCTASE (NADPH)"/>
    <property type="match status" value="1"/>
</dbReference>
<dbReference type="SUPFAM" id="SSF51735">
    <property type="entry name" value="NAD(P)-binding Rossmann-fold domains"/>
    <property type="match status" value="1"/>
</dbReference>
<dbReference type="GO" id="GO:0004074">
    <property type="term" value="F:biliverdin reductase [NAD(P)H] activity"/>
    <property type="evidence" value="ECO:0007669"/>
    <property type="project" value="TreeGrafter"/>
</dbReference>
<dbReference type="InterPro" id="IPR051606">
    <property type="entry name" value="Polyketide_Oxido-like"/>
</dbReference>
<proteinExistence type="predicted"/>
<dbReference type="GO" id="GO:0042602">
    <property type="term" value="F:riboflavin reductase (NADPH) activity"/>
    <property type="evidence" value="ECO:0007669"/>
    <property type="project" value="TreeGrafter"/>
</dbReference>
<dbReference type="RefSeq" id="WP_036816029.1">
    <property type="nucleotide sequence ID" value="NZ_AVBF01000005.1"/>
</dbReference>
<name>A0A0A2TET3_9BACI</name>
<dbReference type="EMBL" id="AVBF01000005">
    <property type="protein sequence ID" value="KGP74074.1"/>
    <property type="molecule type" value="Genomic_DNA"/>
</dbReference>
<dbReference type="AlphaFoldDB" id="A0A0A2TET3"/>
<evidence type="ECO:0000313" key="3">
    <source>
        <dbReference type="Proteomes" id="UP000030147"/>
    </source>
</evidence>
<dbReference type="InterPro" id="IPR036291">
    <property type="entry name" value="NAD(P)-bd_dom_sf"/>
</dbReference>
<dbReference type="Proteomes" id="UP000030147">
    <property type="component" value="Unassembled WGS sequence"/>
</dbReference>
<dbReference type="PANTHER" id="PTHR43355:SF2">
    <property type="entry name" value="FLAVIN REDUCTASE (NADPH)"/>
    <property type="match status" value="1"/>
</dbReference>
<evidence type="ECO:0000313" key="2">
    <source>
        <dbReference type="EMBL" id="KGP74074.1"/>
    </source>
</evidence>
<accession>A0A0A2TET3</accession>
<organism evidence="2 3">
    <name type="scientific">Pontibacillus yanchengensis Y32</name>
    <dbReference type="NCBI Taxonomy" id="1385514"/>
    <lineage>
        <taxon>Bacteria</taxon>
        <taxon>Bacillati</taxon>
        <taxon>Bacillota</taxon>
        <taxon>Bacilli</taxon>
        <taxon>Bacillales</taxon>
        <taxon>Bacillaceae</taxon>
        <taxon>Pontibacillus</taxon>
    </lineage>
</organism>
<dbReference type="InterPro" id="IPR016040">
    <property type="entry name" value="NAD(P)-bd_dom"/>
</dbReference>
<sequence length="204" mass="22073">MNIIVFGAGGRTGQEVVKQALDEGHQVTAFLRTPSKISLKHPNLTIQEGNARDEQAVWKGVEGQDAVISCLGTAGRKKSTNLSNSTANIINSMKGHGVERIAYMASAGIHKEIPGVTGIMAGIILRNVLADHKNAYLQLKDSNLKWTVARPLRLDNGPITREYRTSDEGVPSKGKKISRADVAHFLIKAVKEDTFVSKSIGLAY</sequence>
<dbReference type="Pfam" id="PF13460">
    <property type="entry name" value="NAD_binding_10"/>
    <property type="match status" value="1"/>
</dbReference>
<dbReference type="Gene3D" id="3.40.50.720">
    <property type="entry name" value="NAD(P)-binding Rossmann-like Domain"/>
    <property type="match status" value="1"/>
</dbReference>
<dbReference type="eggNOG" id="COG0702">
    <property type="taxonomic scope" value="Bacteria"/>
</dbReference>
<evidence type="ECO:0000259" key="1">
    <source>
        <dbReference type="Pfam" id="PF13460"/>
    </source>
</evidence>
<feature type="domain" description="NAD(P)-binding" evidence="1">
    <location>
        <begin position="7"/>
        <end position="192"/>
    </location>
</feature>
<dbReference type="STRING" id="1385514.N782_17205"/>
<comment type="caution">
    <text evidence="2">The sequence shown here is derived from an EMBL/GenBank/DDBJ whole genome shotgun (WGS) entry which is preliminary data.</text>
</comment>
<protein>
    <submittedName>
        <fullName evidence="2">Oxidoreductase</fullName>
    </submittedName>
</protein>
<keyword evidence="3" id="KW-1185">Reference proteome</keyword>
<gene>
    <name evidence="2" type="ORF">N782_17205</name>
</gene>
<reference evidence="2 3" key="1">
    <citation type="journal article" date="2015" name="Stand. Genomic Sci.">
        <title>High quality draft genome sequence of the moderately halophilic bacterium Pontibacillus yanchengensis Y32(T) and comparison among Pontibacillus genomes.</title>
        <authorList>
            <person name="Huang J."/>
            <person name="Qiao Z.X."/>
            <person name="Tang J.W."/>
            <person name="Wang G."/>
        </authorList>
    </citation>
    <scope>NUCLEOTIDE SEQUENCE [LARGE SCALE GENOMIC DNA]</scope>
    <source>
        <strain evidence="2 3">Y32</strain>
    </source>
</reference>
<dbReference type="OrthoDB" id="9785372at2"/>